<dbReference type="EMBL" id="NFDL01000037">
    <property type="protein sequence ID" value="OTY46606.1"/>
    <property type="molecule type" value="Genomic_DNA"/>
</dbReference>
<accession>A0A243BI68</accession>
<comment type="caution">
    <text evidence="1">The sequence shown here is derived from an EMBL/GenBank/DDBJ whole genome shotgun (WGS) entry which is preliminary data.</text>
</comment>
<name>A0A243BI68_BACTU</name>
<keyword evidence="1" id="KW-0489">Methyltransferase</keyword>
<proteinExistence type="predicted"/>
<protein>
    <submittedName>
        <fullName evidence="1">Methyltransferase</fullName>
    </submittedName>
</protein>
<evidence type="ECO:0000313" key="2">
    <source>
        <dbReference type="Proteomes" id="UP000195089"/>
    </source>
</evidence>
<organism evidence="1 2">
    <name type="scientific">Bacillus thuringiensis serovar pingluonsis</name>
    <dbReference type="NCBI Taxonomy" id="180881"/>
    <lineage>
        <taxon>Bacteria</taxon>
        <taxon>Bacillati</taxon>
        <taxon>Bacillota</taxon>
        <taxon>Bacilli</taxon>
        <taxon>Bacillales</taxon>
        <taxon>Bacillaceae</taxon>
        <taxon>Bacillus</taxon>
        <taxon>Bacillus cereus group</taxon>
    </lineage>
</organism>
<sequence>MSMVEKWTAVDQYVSDVLIPKDSTFS</sequence>
<dbReference type="AlphaFoldDB" id="A0A243BI68"/>
<gene>
    <name evidence="1" type="ORF">BK742_09235</name>
</gene>
<dbReference type="GO" id="GO:0008168">
    <property type="term" value="F:methyltransferase activity"/>
    <property type="evidence" value="ECO:0007669"/>
    <property type="project" value="UniProtKB-KW"/>
</dbReference>
<dbReference type="Proteomes" id="UP000195089">
    <property type="component" value="Unassembled WGS sequence"/>
</dbReference>
<evidence type="ECO:0000313" key="1">
    <source>
        <dbReference type="EMBL" id="OTY46606.1"/>
    </source>
</evidence>
<dbReference type="GO" id="GO:0032259">
    <property type="term" value="P:methylation"/>
    <property type="evidence" value="ECO:0007669"/>
    <property type="project" value="UniProtKB-KW"/>
</dbReference>
<reference evidence="1 2" key="1">
    <citation type="submission" date="2016-10" db="EMBL/GenBank/DDBJ databases">
        <title>Comparative genomics of Bacillus thuringiensis reveals a path to pathogens against multiple invertebrate hosts.</title>
        <authorList>
            <person name="Zheng J."/>
            <person name="Gao Q."/>
            <person name="Liu H."/>
            <person name="Peng D."/>
            <person name="Ruan L."/>
            <person name="Sun M."/>
        </authorList>
    </citation>
    <scope>NUCLEOTIDE SEQUENCE [LARGE SCALE GENOMIC DNA]</scope>
    <source>
        <strain evidence="1">BGSC 4BX1</strain>
    </source>
</reference>
<keyword evidence="1" id="KW-0808">Transferase</keyword>